<reference evidence="2 3" key="1">
    <citation type="submission" date="2013-02" db="EMBL/GenBank/DDBJ databases">
        <title>The Genome Sequence of Acinetobacter bouvetii CIP 107468.</title>
        <authorList>
            <consortium name="The Broad Institute Genome Sequencing Platform"/>
            <consortium name="The Broad Institute Genome Sequencing Center for Infectious Disease"/>
            <person name="Cerqueira G."/>
            <person name="Feldgarden M."/>
            <person name="Courvalin P."/>
            <person name="Perichon B."/>
            <person name="Grillot-Courvalin C."/>
            <person name="Clermont D."/>
            <person name="Rocha E."/>
            <person name="Yoon E.-J."/>
            <person name="Nemec A."/>
            <person name="Walker B."/>
            <person name="Young S.K."/>
            <person name="Zeng Q."/>
            <person name="Gargeya S."/>
            <person name="Fitzgerald M."/>
            <person name="Haas B."/>
            <person name="Abouelleil A."/>
            <person name="Alvarado L."/>
            <person name="Arachchi H.M."/>
            <person name="Berlin A.M."/>
            <person name="Chapman S.B."/>
            <person name="Dewar J."/>
            <person name="Goldberg J."/>
            <person name="Griggs A."/>
            <person name="Gujja S."/>
            <person name="Hansen M."/>
            <person name="Howarth C."/>
            <person name="Imamovic A."/>
            <person name="Larimer J."/>
            <person name="McCowan C."/>
            <person name="Murphy C."/>
            <person name="Neiman D."/>
            <person name="Pearson M."/>
            <person name="Priest M."/>
            <person name="Roberts A."/>
            <person name="Saif S."/>
            <person name="Shea T."/>
            <person name="Sisk P."/>
            <person name="Sykes S."/>
            <person name="Wortman J."/>
            <person name="Nusbaum C."/>
            <person name="Birren B."/>
        </authorList>
    </citation>
    <scope>NUCLEOTIDE SEQUENCE [LARGE SCALE GENOMIC DNA]</scope>
    <source>
        <strain evidence="2 3">CIP 107468</strain>
    </source>
</reference>
<proteinExistence type="predicted"/>
<sequence length="179" mass="20482">MKKKYFIFFILFLCGCFNSYNNLSDLNGNKNKENELNYIKIGDNLEILMERFKGDIIIQNYSDITDLKECQNRKNILVNNTLTSADIDDYGVVTSIHTRDLKVVDANNISVGKLGNSIKKLNRNIKPERFSSGDDSIDLFVYKIPMKENKGYFIYNIGNGSKIESISIESLDHISCNLE</sequence>
<evidence type="ECO:0000256" key="1">
    <source>
        <dbReference type="SAM" id="SignalP"/>
    </source>
</evidence>
<dbReference type="RefSeq" id="WP_005012107.1">
    <property type="nucleotide sequence ID" value="NZ_KB849728.1"/>
</dbReference>
<dbReference type="EMBL" id="APQD01000020">
    <property type="protein sequence ID" value="ENV81789.1"/>
    <property type="molecule type" value="Genomic_DNA"/>
</dbReference>
<feature type="signal peptide" evidence="1">
    <location>
        <begin position="1"/>
        <end position="19"/>
    </location>
</feature>
<keyword evidence="3" id="KW-1185">Reference proteome</keyword>
<dbReference type="OrthoDB" id="6712423at2"/>
<evidence type="ECO:0008006" key="4">
    <source>
        <dbReference type="Google" id="ProtNLM"/>
    </source>
</evidence>
<feature type="chain" id="PRO_5004140789" description="Lipoprotein" evidence="1">
    <location>
        <begin position="20"/>
        <end position="179"/>
    </location>
</feature>
<protein>
    <recommendedName>
        <fullName evidence="4">Lipoprotein</fullName>
    </recommendedName>
</protein>
<dbReference type="AlphaFoldDB" id="N9DGN0"/>
<organism evidence="2 3">
    <name type="scientific">Acinetobacter bouvetii DSM 14964 = CIP 107468</name>
    <dbReference type="NCBI Taxonomy" id="1120925"/>
    <lineage>
        <taxon>Bacteria</taxon>
        <taxon>Pseudomonadati</taxon>
        <taxon>Pseudomonadota</taxon>
        <taxon>Gammaproteobacteria</taxon>
        <taxon>Moraxellales</taxon>
        <taxon>Moraxellaceae</taxon>
        <taxon>Acinetobacter</taxon>
    </lineage>
</organism>
<evidence type="ECO:0000313" key="3">
    <source>
        <dbReference type="Proteomes" id="UP000018460"/>
    </source>
</evidence>
<dbReference type="PROSITE" id="PS51257">
    <property type="entry name" value="PROKAR_LIPOPROTEIN"/>
    <property type="match status" value="1"/>
</dbReference>
<accession>N9DGN0</accession>
<name>N9DGN0_9GAMM</name>
<keyword evidence="1" id="KW-0732">Signal</keyword>
<gene>
    <name evidence="2" type="ORF">F941_02604</name>
</gene>
<dbReference type="eggNOG" id="ENOG5031SRP">
    <property type="taxonomic scope" value="Bacteria"/>
</dbReference>
<dbReference type="Proteomes" id="UP000018460">
    <property type="component" value="Unassembled WGS sequence"/>
</dbReference>
<evidence type="ECO:0000313" key="2">
    <source>
        <dbReference type="EMBL" id="ENV81789.1"/>
    </source>
</evidence>
<comment type="caution">
    <text evidence="2">The sequence shown here is derived from an EMBL/GenBank/DDBJ whole genome shotgun (WGS) entry which is preliminary data.</text>
</comment>